<dbReference type="VEuPathDB" id="FungiDB:RhiirFUN_002136"/>
<protein>
    <submittedName>
        <fullName evidence="1">Uncharacterized protein</fullName>
    </submittedName>
</protein>
<accession>U9U9F8</accession>
<name>U9U9F8_RHIID</name>
<evidence type="ECO:0000313" key="1">
    <source>
        <dbReference type="EMBL" id="ESA17019.1"/>
    </source>
</evidence>
<gene>
    <name evidence="1" type="ORF">GLOINDRAFT_345277</name>
</gene>
<dbReference type="HOGENOM" id="CLU_3033512_0_0_1"/>
<proteinExistence type="predicted"/>
<organism evidence="1">
    <name type="scientific">Rhizophagus irregularis (strain DAOM 181602 / DAOM 197198 / MUCL 43194)</name>
    <name type="common">Arbuscular mycorrhizal fungus</name>
    <name type="synonym">Glomus intraradices</name>
    <dbReference type="NCBI Taxonomy" id="747089"/>
    <lineage>
        <taxon>Eukaryota</taxon>
        <taxon>Fungi</taxon>
        <taxon>Fungi incertae sedis</taxon>
        <taxon>Mucoromycota</taxon>
        <taxon>Glomeromycotina</taxon>
        <taxon>Glomeromycetes</taxon>
        <taxon>Glomerales</taxon>
        <taxon>Glomeraceae</taxon>
        <taxon>Rhizophagus</taxon>
    </lineage>
</organism>
<sequence>MILQLNIDTKIENCYSKFMKEHDDNLSGIITNSRTGRKFYKKHFLILVSCYNIFY</sequence>
<dbReference type="AlphaFoldDB" id="U9U9F8"/>
<reference evidence="1" key="1">
    <citation type="submission" date="2013-07" db="EMBL/GenBank/DDBJ databases">
        <title>The genome of an arbuscular mycorrhizal fungus provides insights into the evolution of the oldest plant symbiosis.</title>
        <authorList>
            <consortium name="DOE Joint Genome Institute"/>
            <person name="Tisserant E."/>
            <person name="Malbreil M."/>
            <person name="Kuo A."/>
            <person name="Kohler A."/>
            <person name="Symeonidi A."/>
            <person name="Balestrini R."/>
            <person name="Charron P."/>
            <person name="Duensing N."/>
            <person name="Frei-dit-Frey N."/>
            <person name="Gianinazzi-Pearson V."/>
            <person name="Gilbert B."/>
            <person name="Handa Y."/>
            <person name="Hijri M."/>
            <person name="Kaul R."/>
            <person name="Kawaguchi M."/>
            <person name="Krajinski F."/>
            <person name="Lammers P."/>
            <person name="Lapierre D."/>
            <person name="Masclaux F.G."/>
            <person name="Murat C."/>
            <person name="Morin E."/>
            <person name="Ndikumana S."/>
            <person name="Pagni M."/>
            <person name="Petitpierre D."/>
            <person name="Requena N."/>
            <person name="Rosikiewicz P."/>
            <person name="Riley R."/>
            <person name="Saito K."/>
            <person name="San Clemente H."/>
            <person name="Shapiro H."/>
            <person name="van Tuinen D."/>
            <person name="Becard G."/>
            <person name="Bonfante P."/>
            <person name="Paszkowski U."/>
            <person name="Shachar-Hill Y."/>
            <person name="Young J.P."/>
            <person name="Sanders I.R."/>
            <person name="Henrissat B."/>
            <person name="Rensing S.A."/>
            <person name="Grigoriev I.V."/>
            <person name="Corradi N."/>
            <person name="Roux C."/>
            <person name="Martin F."/>
        </authorList>
    </citation>
    <scope>NUCLEOTIDE SEQUENCE</scope>
    <source>
        <strain evidence="1">DAOM 197198</strain>
    </source>
</reference>
<dbReference type="EMBL" id="KI280541">
    <property type="protein sequence ID" value="ESA17019.1"/>
    <property type="molecule type" value="Genomic_DNA"/>
</dbReference>